<evidence type="ECO:0000256" key="2">
    <source>
        <dbReference type="ARBA" id="ARBA00022603"/>
    </source>
</evidence>
<evidence type="ECO:0000256" key="3">
    <source>
        <dbReference type="ARBA" id="ARBA00022679"/>
    </source>
</evidence>
<dbReference type="InterPro" id="IPR003356">
    <property type="entry name" value="DNA_methylase_A-5"/>
</dbReference>
<dbReference type="EMBL" id="FMXB01000002">
    <property type="protein sequence ID" value="SDA40181.1"/>
    <property type="molecule type" value="Genomic_DNA"/>
</dbReference>
<dbReference type="SUPFAM" id="SSF53335">
    <property type="entry name" value="S-adenosyl-L-methionine-dependent methyltransferases"/>
    <property type="match status" value="1"/>
</dbReference>
<dbReference type="Pfam" id="PF12161">
    <property type="entry name" value="HsdM_N"/>
    <property type="match status" value="1"/>
</dbReference>
<dbReference type="InterPro" id="IPR029063">
    <property type="entry name" value="SAM-dependent_MTases_sf"/>
</dbReference>
<dbReference type="OrthoDB" id="45790at2157"/>
<keyword evidence="11" id="KW-1185">Reference proteome</keyword>
<dbReference type="EC" id="2.1.1.72" evidence="1"/>
<dbReference type="GO" id="GO:0009007">
    <property type="term" value="F:site-specific DNA-methyltransferase (adenine-specific) activity"/>
    <property type="evidence" value="ECO:0007669"/>
    <property type="project" value="UniProtKB-EC"/>
</dbReference>
<dbReference type="GO" id="GO:0032259">
    <property type="term" value="P:methylation"/>
    <property type="evidence" value="ECO:0007669"/>
    <property type="project" value="UniProtKB-KW"/>
</dbReference>
<evidence type="ECO:0000256" key="1">
    <source>
        <dbReference type="ARBA" id="ARBA00011900"/>
    </source>
</evidence>
<dbReference type="AlphaFoldDB" id="A0A1G5V2S1"/>
<dbReference type="PANTHER" id="PTHR42998">
    <property type="entry name" value="TYPE I RESTRICTION ENZYME HINDVIIP M PROTEIN-RELATED"/>
    <property type="match status" value="1"/>
</dbReference>
<dbReference type="InterPro" id="IPR038333">
    <property type="entry name" value="T1MK-like_N_sf"/>
</dbReference>
<dbReference type="Proteomes" id="UP000323439">
    <property type="component" value="Unassembled WGS sequence"/>
</dbReference>
<comment type="catalytic activity">
    <reaction evidence="6">
        <text>a 2'-deoxyadenosine in DNA + S-adenosyl-L-methionine = an N(6)-methyl-2'-deoxyadenosine in DNA + S-adenosyl-L-homocysteine + H(+)</text>
        <dbReference type="Rhea" id="RHEA:15197"/>
        <dbReference type="Rhea" id="RHEA-COMP:12418"/>
        <dbReference type="Rhea" id="RHEA-COMP:12419"/>
        <dbReference type="ChEBI" id="CHEBI:15378"/>
        <dbReference type="ChEBI" id="CHEBI:57856"/>
        <dbReference type="ChEBI" id="CHEBI:59789"/>
        <dbReference type="ChEBI" id="CHEBI:90615"/>
        <dbReference type="ChEBI" id="CHEBI:90616"/>
        <dbReference type="EC" id="2.1.1.72"/>
    </reaction>
</comment>
<keyword evidence="5" id="KW-0680">Restriction system</keyword>
<evidence type="ECO:0000256" key="4">
    <source>
        <dbReference type="ARBA" id="ARBA00022691"/>
    </source>
</evidence>
<evidence type="ECO:0000256" key="5">
    <source>
        <dbReference type="ARBA" id="ARBA00022747"/>
    </source>
</evidence>
<evidence type="ECO:0000313" key="11">
    <source>
        <dbReference type="Proteomes" id="UP000323439"/>
    </source>
</evidence>
<dbReference type="GO" id="GO:0008170">
    <property type="term" value="F:N-methyltransferase activity"/>
    <property type="evidence" value="ECO:0007669"/>
    <property type="project" value="InterPro"/>
</dbReference>
<keyword evidence="2" id="KW-0489">Methyltransferase</keyword>
<reference evidence="10 11" key="1">
    <citation type="submission" date="2016-10" db="EMBL/GenBank/DDBJ databases">
        <authorList>
            <person name="Varghese N."/>
            <person name="Submissions S."/>
        </authorList>
    </citation>
    <scope>NUCLEOTIDE SEQUENCE [LARGE SCALE GENOMIC DNA]</scope>
    <source>
        <strain evidence="10 11">DSM 16643</strain>
    </source>
</reference>
<name>A0A1G5V2S1_9EURY</name>
<dbReference type="GO" id="GO:0003677">
    <property type="term" value="F:DNA binding"/>
    <property type="evidence" value="ECO:0007669"/>
    <property type="project" value="InterPro"/>
</dbReference>
<evidence type="ECO:0000256" key="6">
    <source>
        <dbReference type="ARBA" id="ARBA00047942"/>
    </source>
</evidence>
<keyword evidence="4" id="KW-0949">S-adenosyl-L-methionine</keyword>
<dbReference type="RefSeq" id="WP_149730958.1">
    <property type="nucleotide sequence ID" value="NZ_FMXB01000002.1"/>
</dbReference>
<feature type="domain" description="N6 adenine-specific DNA methyltransferase N-terminal" evidence="9">
    <location>
        <begin position="12"/>
        <end position="138"/>
    </location>
</feature>
<organism evidence="10 11">
    <name type="scientific">Methanobrevibacter millerae</name>
    <dbReference type="NCBI Taxonomy" id="230361"/>
    <lineage>
        <taxon>Archaea</taxon>
        <taxon>Methanobacteriati</taxon>
        <taxon>Methanobacteriota</taxon>
        <taxon>Methanomada group</taxon>
        <taxon>Methanobacteria</taxon>
        <taxon>Methanobacteriales</taxon>
        <taxon>Methanobacteriaceae</taxon>
        <taxon>Methanobrevibacter</taxon>
    </lineage>
</organism>
<dbReference type="InterPro" id="IPR052916">
    <property type="entry name" value="Type-I_RE_MTase_Subunit"/>
</dbReference>
<dbReference type="PANTHER" id="PTHR42998:SF1">
    <property type="entry name" value="TYPE I RESTRICTION ENZYME HINDI METHYLASE SUBUNIT"/>
    <property type="match status" value="1"/>
</dbReference>
<keyword evidence="3" id="KW-0808">Transferase</keyword>
<feature type="coiled-coil region" evidence="7">
    <location>
        <begin position="468"/>
        <end position="495"/>
    </location>
</feature>
<gene>
    <name evidence="10" type="ORF">SAMN02910315_00317</name>
</gene>
<proteinExistence type="predicted"/>
<evidence type="ECO:0000256" key="7">
    <source>
        <dbReference type="SAM" id="Coils"/>
    </source>
</evidence>
<keyword evidence="7" id="KW-0175">Coiled coil</keyword>
<dbReference type="Gene3D" id="1.20.1260.30">
    <property type="match status" value="1"/>
</dbReference>
<sequence length="500" mass="56850">MTKDNISEIGFEKQIWDAADELRGSMDAAEYKHVVLGLIFLKYLSDKFEEKYQELVDEGEGFEEDIDEYTSENIFFVPPEARWSEIAKKANTEENGLTIDNAMKAIEDKNKSLKGILPKNFSRPELDKKKLGAVIDIFTNVQMSEKGDKKDILGRTYEYCLSMFAETEGKKAGEFYTPACVVKTLVSVLKPYDGRVYDPCCGSGGMFVQSKNFIENHAGNIKKISVYGQESNPTTWKMAKMNLAIRGIEADLGEHQEDTFLNDLHPTLKADYVMANPPFNLKKWGQEQLQDDVRWKYGIPPKGNANFAWMQHMIHHLSPKGKIGLVLANGSLSSTTSGEGKIRQAIVEDDLVECIVALPTQLFYTTGIPVCLWFLNRDKKQKGKTLFIDAREMGTMVSRKLRELTDEDIELIADTFTKFGEGTLEDEKGFCKVSDMEEIKKHDFILTPGRYVGFKPEEDDGIPFEVKMVNLTKELDELFKESNELEQKIRQSLKEIGFKF</sequence>
<accession>A0A1G5V2S1</accession>
<protein>
    <recommendedName>
        <fullName evidence="1">site-specific DNA-methyltransferase (adenine-specific)</fullName>
        <ecNumber evidence="1">2.1.1.72</ecNumber>
    </recommendedName>
</protein>
<dbReference type="InterPro" id="IPR022749">
    <property type="entry name" value="D12N6_MeTrfase_N"/>
</dbReference>
<evidence type="ECO:0000313" key="10">
    <source>
        <dbReference type="EMBL" id="SDA40181.1"/>
    </source>
</evidence>
<evidence type="ECO:0000259" key="9">
    <source>
        <dbReference type="Pfam" id="PF12161"/>
    </source>
</evidence>
<evidence type="ECO:0000259" key="8">
    <source>
        <dbReference type="Pfam" id="PF02384"/>
    </source>
</evidence>
<dbReference type="PRINTS" id="PR00507">
    <property type="entry name" value="N12N6MTFRASE"/>
</dbReference>
<feature type="domain" description="DNA methylase adenine-specific" evidence="8">
    <location>
        <begin position="149"/>
        <end position="459"/>
    </location>
</feature>
<dbReference type="Gene3D" id="3.40.50.150">
    <property type="entry name" value="Vaccinia Virus protein VP39"/>
    <property type="match status" value="1"/>
</dbReference>
<dbReference type="GO" id="GO:0009307">
    <property type="term" value="P:DNA restriction-modification system"/>
    <property type="evidence" value="ECO:0007669"/>
    <property type="project" value="UniProtKB-KW"/>
</dbReference>
<dbReference type="Pfam" id="PF02384">
    <property type="entry name" value="N6_Mtase"/>
    <property type="match status" value="1"/>
</dbReference>